<dbReference type="EMBL" id="DXBV01000050">
    <property type="protein sequence ID" value="HIZ30695.1"/>
    <property type="molecule type" value="Genomic_DNA"/>
</dbReference>
<dbReference type="Proteomes" id="UP000824035">
    <property type="component" value="Unassembled WGS sequence"/>
</dbReference>
<dbReference type="InterPro" id="IPR014054">
    <property type="entry name" value="Phage_regulatory_Rha"/>
</dbReference>
<evidence type="ECO:0000313" key="2">
    <source>
        <dbReference type="Proteomes" id="UP000824035"/>
    </source>
</evidence>
<reference evidence="1" key="1">
    <citation type="journal article" date="2021" name="PeerJ">
        <title>Extensive microbial diversity within the chicken gut microbiome revealed by metagenomics and culture.</title>
        <authorList>
            <person name="Gilroy R."/>
            <person name="Ravi A."/>
            <person name="Getino M."/>
            <person name="Pursley I."/>
            <person name="Horton D.L."/>
            <person name="Alikhan N.F."/>
            <person name="Baker D."/>
            <person name="Gharbi K."/>
            <person name="Hall N."/>
            <person name="Watson M."/>
            <person name="Adriaenssens E.M."/>
            <person name="Foster-Nyarko E."/>
            <person name="Jarju S."/>
            <person name="Secka A."/>
            <person name="Antonio M."/>
            <person name="Oren A."/>
            <person name="Chaudhuri R.R."/>
            <person name="La Ragione R."/>
            <person name="Hildebrand F."/>
            <person name="Pallen M.J."/>
        </authorList>
    </citation>
    <scope>NUCLEOTIDE SEQUENCE</scope>
    <source>
        <strain evidence="1">ChiGjej4B4-18154</strain>
    </source>
</reference>
<reference evidence="1" key="2">
    <citation type="submission" date="2021-04" db="EMBL/GenBank/DDBJ databases">
        <authorList>
            <person name="Gilroy R."/>
        </authorList>
    </citation>
    <scope>NUCLEOTIDE SEQUENCE</scope>
    <source>
        <strain evidence="1">ChiGjej4B4-18154</strain>
    </source>
</reference>
<gene>
    <name evidence="1" type="ORF">H9813_05620</name>
</gene>
<organism evidence="1 2">
    <name type="scientific">Candidatus Allofournierella merdipullorum</name>
    <dbReference type="NCBI Taxonomy" id="2838595"/>
    <lineage>
        <taxon>Bacteria</taxon>
        <taxon>Bacillati</taxon>
        <taxon>Bacillota</taxon>
        <taxon>Clostridia</taxon>
        <taxon>Eubacteriales</taxon>
        <taxon>Oscillospiraceae</taxon>
        <taxon>Allofournierella</taxon>
    </lineage>
</organism>
<comment type="caution">
    <text evidence="1">The sequence shown here is derived from an EMBL/GenBank/DDBJ whole genome shotgun (WGS) entry which is preliminary data.</text>
</comment>
<accession>A0A9D2IYU4</accession>
<sequence length="216" mass="24529">MKELVLIKPIGSRMEPYTTADTVAQYAQVRHKTINELIRKHEKDLEEFGTLAFEMEACPHRTGASVQKLYHLNEQQATLLITYLRNTAPVRQFKKALVRGFFEARNELSRREIQRAIKTPVRRNLTDAIRDSGEAERMKGHAYDAYTNLIYKTAIGKTAAQVRKSAGVDRRADAVSLLTADELAEVTRREAQVCTLLDCGMKYKAIKTVMTGRSLK</sequence>
<proteinExistence type="predicted"/>
<evidence type="ECO:0000313" key="1">
    <source>
        <dbReference type="EMBL" id="HIZ30695.1"/>
    </source>
</evidence>
<dbReference type="AlphaFoldDB" id="A0A9D2IYU4"/>
<dbReference type="Pfam" id="PF09669">
    <property type="entry name" value="Phage_pRha"/>
    <property type="match status" value="1"/>
</dbReference>
<protein>
    <submittedName>
        <fullName evidence="1">Rha family transcriptional regulator</fullName>
    </submittedName>
</protein>
<name>A0A9D2IYU4_9FIRM</name>